<dbReference type="AlphaFoldDB" id="M7YVX8"/>
<protein>
    <submittedName>
        <fullName evidence="1">Uncharacterized protein</fullName>
    </submittedName>
</protein>
<dbReference type="OrthoDB" id="656394at2759"/>
<dbReference type="InterPro" id="IPR001810">
    <property type="entry name" value="F-box_dom"/>
</dbReference>
<dbReference type="Pfam" id="PF12937">
    <property type="entry name" value="F-box-like"/>
    <property type="match status" value="1"/>
</dbReference>
<dbReference type="Gene3D" id="1.20.1280.50">
    <property type="match status" value="1"/>
</dbReference>
<dbReference type="SUPFAM" id="SSF52047">
    <property type="entry name" value="RNI-like"/>
    <property type="match status" value="1"/>
</dbReference>
<dbReference type="STRING" id="4572.M7YVX8"/>
<dbReference type="eggNOG" id="KOG1947">
    <property type="taxonomic scope" value="Eukaryota"/>
</dbReference>
<sequence length="201" mass="22309">MCAILSRLPQADVLREAGVRLACKSWRRAAVEEDLLWRRIDLAAPEDADRDAPAGWKAMTRAAVDRSAGRCESYRGRADADFLIYLGDSAPSLRSLHVTSSLYRGEGDLVTAAIKKLPLLEQLVLSRGIVKKEWLVALLEHCPRLELLDAGGCVALELIGKRLVERCESRIGKGLRWPQRGDGVCPCCAMRAQIYVDEHDE</sequence>
<evidence type="ECO:0000313" key="1">
    <source>
        <dbReference type="EMBL" id="EMS54903.1"/>
    </source>
</evidence>
<dbReference type="EMBL" id="KD176853">
    <property type="protein sequence ID" value="EMS54903.1"/>
    <property type="molecule type" value="Genomic_DNA"/>
</dbReference>
<name>M7YVX8_TRIUA</name>
<dbReference type="SUPFAM" id="SSF81383">
    <property type="entry name" value="F-box domain"/>
    <property type="match status" value="1"/>
</dbReference>
<gene>
    <name evidence="1" type="ORF">TRIUR3_26604</name>
</gene>
<dbReference type="InterPro" id="IPR032675">
    <property type="entry name" value="LRR_dom_sf"/>
</dbReference>
<dbReference type="OMA" id="GRCESYR"/>
<dbReference type="Gene3D" id="3.80.10.10">
    <property type="entry name" value="Ribonuclease Inhibitor"/>
    <property type="match status" value="1"/>
</dbReference>
<reference evidence="1" key="1">
    <citation type="journal article" date="2013" name="Nature">
        <title>Draft genome of the wheat A-genome progenitor Triticum urartu.</title>
        <authorList>
            <person name="Ling H.Q."/>
            <person name="Zhao S."/>
            <person name="Liu D."/>
            <person name="Wang J."/>
            <person name="Sun H."/>
            <person name="Zhang C."/>
            <person name="Fan H."/>
            <person name="Li D."/>
            <person name="Dong L."/>
            <person name="Tao Y."/>
            <person name="Gao C."/>
            <person name="Wu H."/>
            <person name="Li Y."/>
            <person name="Cui Y."/>
            <person name="Guo X."/>
            <person name="Zheng S."/>
            <person name="Wang B."/>
            <person name="Yu K."/>
            <person name="Liang Q."/>
            <person name="Yang W."/>
            <person name="Lou X."/>
            <person name="Chen J."/>
            <person name="Feng M."/>
            <person name="Jian J."/>
            <person name="Zhang X."/>
            <person name="Luo G."/>
            <person name="Jiang Y."/>
            <person name="Liu J."/>
            <person name="Wang Z."/>
            <person name="Sha Y."/>
            <person name="Zhang B."/>
            <person name="Wu H."/>
            <person name="Tang D."/>
            <person name="Shen Q."/>
            <person name="Xue P."/>
            <person name="Zou S."/>
            <person name="Wang X."/>
            <person name="Liu X."/>
            <person name="Wang F."/>
            <person name="Yang Y."/>
            <person name="An X."/>
            <person name="Dong Z."/>
            <person name="Zhang K."/>
            <person name="Zhang X."/>
            <person name="Luo M.C."/>
            <person name="Dvorak J."/>
            <person name="Tong Y."/>
            <person name="Wang J."/>
            <person name="Yang H."/>
            <person name="Li Z."/>
            <person name="Wang D."/>
            <person name="Zhang A."/>
            <person name="Wang J."/>
        </authorList>
    </citation>
    <scope>NUCLEOTIDE SEQUENCE</scope>
</reference>
<dbReference type="PANTHER" id="PTHR38926:SF69">
    <property type="entry name" value="F-BOX DOMAIN-CONTAINING PROTEIN"/>
    <property type="match status" value="1"/>
</dbReference>
<dbReference type="PANTHER" id="PTHR38926">
    <property type="entry name" value="F-BOX DOMAIN CONTAINING PROTEIN, EXPRESSED"/>
    <property type="match status" value="1"/>
</dbReference>
<organism evidence="1">
    <name type="scientific">Triticum urartu</name>
    <name type="common">Red wild einkorn</name>
    <name type="synonym">Crithodium urartu</name>
    <dbReference type="NCBI Taxonomy" id="4572"/>
    <lineage>
        <taxon>Eukaryota</taxon>
        <taxon>Viridiplantae</taxon>
        <taxon>Streptophyta</taxon>
        <taxon>Embryophyta</taxon>
        <taxon>Tracheophyta</taxon>
        <taxon>Spermatophyta</taxon>
        <taxon>Magnoliopsida</taxon>
        <taxon>Liliopsida</taxon>
        <taxon>Poales</taxon>
        <taxon>Poaceae</taxon>
        <taxon>BOP clade</taxon>
        <taxon>Pooideae</taxon>
        <taxon>Triticodae</taxon>
        <taxon>Triticeae</taxon>
        <taxon>Triticinae</taxon>
        <taxon>Triticum</taxon>
    </lineage>
</organism>
<proteinExistence type="predicted"/>
<accession>M7YVX8</accession>
<dbReference type="InterPro" id="IPR036047">
    <property type="entry name" value="F-box-like_dom_sf"/>
</dbReference>